<reference evidence="2" key="1">
    <citation type="submission" date="2017-01" db="EMBL/GenBank/DDBJ databases">
        <authorList>
            <person name="Varghese N."/>
            <person name="Submissions S."/>
        </authorList>
    </citation>
    <scope>NUCLEOTIDE SEQUENCE [LARGE SCALE GENOMIC DNA]</scope>
    <source>
        <strain evidence="2">CGMCC 1.7737</strain>
    </source>
</reference>
<name>A0A1N6V8W4_9EURY</name>
<dbReference type="AlphaFoldDB" id="A0A1N6V8W4"/>
<protein>
    <submittedName>
        <fullName evidence="1">ParB-like nuclease domain-containing protein</fullName>
    </submittedName>
</protein>
<dbReference type="Proteomes" id="UP000186914">
    <property type="component" value="Unassembled WGS sequence"/>
</dbReference>
<accession>A0A1N6V8W4</accession>
<gene>
    <name evidence="1" type="ORF">SAMN05421858_0260</name>
</gene>
<evidence type="ECO:0000313" key="2">
    <source>
        <dbReference type="Proteomes" id="UP000186914"/>
    </source>
</evidence>
<evidence type="ECO:0000313" key="1">
    <source>
        <dbReference type="EMBL" id="SIQ74320.1"/>
    </source>
</evidence>
<dbReference type="OrthoDB" id="197906at2157"/>
<organism evidence="1 2">
    <name type="scientific">Haladaptatus litoreus</name>
    <dbReference type="NCBI Taxonomy" id="553468"/>
    <lineage>
        <taxon>Archaea</taxon>
        <taxon>Methanobacteriati</taxon>
        <taxon>Methanobacteriota</taxon>
        <taxon>Stenosarchaea group</taxon>
        <taxon>Halobacteria</taxon>
        <taxon>Halobacteriales</taxon>
        <taxon>Haladaptataceae</taxon>
        <taxon>Haladaptatus</taxon>
    </lineage>
</organism>
<keyword evidence="2" id="KW-1185">Reference proteome</keyword>
<dbReference type="EMBL" id="FTNO01000001">
    <property type="protein sequence ID" value="SIQ74320.1"/>
    <property type="molecule type" value="Genomic_DNA"/>
</dbReference>
<sequence>MNLQRFRYYTTWHHEVNKEQYDEPADPWKLLRVAPADVEYYTSKHQLIWGLGRVRAGEWESEDNLLRETTTYRGLKQRFEEGYDWEETALYRRAKKQFEEGGTVRGYESIEEYRNVRCEYLDELYQNIKQDGYRPNEKAGHDNPHEDAYAHHLEPLVVIGSSGDIYWIEGYHRFTIASILNIGEIPVCVLCRHEKWQRIRDRIYNTPTSELPSELETYLGHPDAQDVLS</sequence>
<proteinExistence type="predicted"/>